<dbReference type="KEGG" id="cchl:FPL14_05910"/>
<dbReference type="AlphaFoldDB" id="A0A7G5BV07"/>
<reference evidence="2 3" key="1">
    <citation type="submission" date="2019-07" db="EMBL/GenBank/DDBJ databases">
        <authorList>
            <person name="Kim J.K."/>
            <person name="Cheong H.-M."/>
            <person name="Choi Y."/>
            <person name="Hwang K.J."/>
            <person name="Lee S."/>
            <person name="Choi C."/>
        </authorList>
    </citation>
    <scope>NUCLEOTIDE SEQUENCE [LARGE SCALE GENOMIC DNA]</scope>
    <source>
        <strain evidence="2 3">KS 22</strain>
    </source>
</reference>
<feature type="domain" description="N-acetyltransferase" evidence="1">
    <location>
        <begin position="51"/>
        <end position="140"/>
    </location>
</feature>
<proteinExistence type="predicted"/>
<evidence type="ECO:0000313" key="3">
    <source>
        <dbReference type="Proteomes" id="UP000515679"/>
    </source>
</evidence>
<dbReference type="InterPro" id="IPR016181">
    <property type="entry name" value="Acyl_CoA_acyltransferase"/>
</dbReference>
<dbReference type="GO" id="GO:0016747">
    <property type="term" value="F:acyltransferase activity, transferring groups other than amino-acyl groups"/>
    <property type="evidence" value="ECO:0007669"/>
    <property type="project" value="InterPro"/>
</dbReference>
<accession>A0A7G5BV07</accession>
<keyword evidence="3" id="KW-1185">Reference proteome</keyword>
<dbReference type="Proteomes" id="UP000515679">
    <property type="component" value="Chromosome"/>
</dbReference>
<evidence type="ECO:0000259" key="1">
    <source>
        <dbReference type="Pfam" id="PF00583"/>
    </source>
</evidence>
<dbReference type="Gene3D" id="3.40.630.30">
    <property type="match status" value="1"/>
</dbReference>
<dbReference type="InterPro" id="IPR000182">
    <property type="entry name" value="GNAT_dom"/>
</dbReference>
<protein>
    <submittedName>
        <fullName evidence="2">GNAT family N-acetyltransferase</fullName>
    </submittedName>
</protein>
<evidence type="ECO:0000313" key="2">
    <source>
        <dbReference type="EMBL" id="QMV40791.1"/>
    </source>
</evidence>
<dbReference type="RefSeq" id="WP_182302148.1">
    <property type="nucleotide sequence ID" value="NZ_CP041969.1"/>
</dbReference>
<organism evidence="2 3">
    <name type="scientific">Cohnella cholangitidis</name>
    <dbReference type="NCBI Taxonomy" id="2598458"/>
    <lineage>
        <taxon>Bacteria</taxon>
        <taxon>Bacillati</taxon>
        <taxon>Bacillota</taxon>
        <taxon>Bacilli</taxon>
        <taxon>Bacillales</taxon>
        <taxon>Paenibacillaceae</taxon>
        <taxon>Cohnella</taxon>
    </lineage>
</organism>
<name>A0A7G5BV07_9BACL</name>
<sequence length="189" mass="21862">MFGMELGLSVIKLDKANIQRYLSDLLEVETLVHLKRGHRYSTELWGENQFLAELPGKFELSFGVVKSEKLIAFLICSETRPGVCHVHRVALHPKHPGDNIGSKLMFRSFMEWKNMPQYHMITGIIRADHRLSVPFAKRLGAQIADKPFMTNLFEQTGRSGVRLFDNYFVDEYGIRYVLIYILKEEKEDG</sequence>
<dbReference type="SUPFAM" id="SSF55729">
    <property type="entry name" value="Acyl-CoA N-acyltransferases (Nat)"/>
    <property type="match status" value="1"/>
</dbReference>
<dbReference type="Pfam" id="PF00583">
    <property type="entry name" value="Acetyltransf_1"/>
    <property type="match status" value="1"/>
</dbReference>
<gene>
    <name evidence="2" type="ORF">FPL14_05910</name>
</gene>
<dbReference type="EMBL" id="CP041969">
    <property type="protein sequence ID" value="QMV40791.1"/>
    <property type="molecule type" value="Genomic_DNA"/>
</dbReference>
<keyword evidence="2" id="KW-0808">Transferase</keyword>